<keyword evidence="2" id="KW-0732">Signal</keyword>
<feature type="compositionally biased region" description="Basic and acidic residues" evidence="1">
    <location>
        <begin position="297"/>
        <end position="319"/>
    </location>
</feature>
<dbReference type="GO" id="GO:0005525">
    <property type="term" value="F:GTP binding"/>
    <property type="evidence" value="ECO:0007669"/>
    <property type="project" value="InterPro"/>
</dbReference>
<feature type="domain" description="G" evidence="3">
    <location>
        <begin position="419"/>
        <end position="575"/>
    </location>
</feature>
<evidence type="ECO:0000313" key="6">
    <source>
        <dbReference type="Proteomes" id="UP000015104"/>
    </source>
</evidence>
<feature type="chain" id="PRO_5004581126" description="Dynamin-type G domain-containing protein" evidence="2">
    <location>
        <begin position="30"/>
        <end position="779"/>
    </location>
</feature>
<keyword evidence="6" id="KW-1185">Reference proteome</keyword>
<feature type="signal peptide" evidence="2">
    <location>
        <begin position="1"/>
        <end position="29"/>
    </location>
</feature>
<evidence type="ECO:0000259" key="4">
    <source>
        <dbReference type="Pfam" id="PF16880"/>
    </source>
</evidence>
<feature type="compositionally biased region" description="Basic and acidic residues" evidence="1">
    <location>
        <begin position="162"/>
        <end position="173"/>
    </location>
</feature>
<evidence type="ECO:0008006" key="7">
    <source>
        <dbReference type="Google" id="ProtNLM"/>
    </source>
</evidence>
<dbReference type="SUPFAM" id="SSF52540">
    <property type="entry name" value="P-loop containing nucleoside triphosphate hydrolases"/>
    <property type="match status" value="1"/>
</dbReference>
<dbReference type="OrthoDB" id="422720at2759"/>
<dbReference type="PANTHER" id="PTHR43681:SF1">
    <property type="entry name" value="SARCALUMENIN"/>
    <property type="match status" value="1"/>
</dbReference>
<feature type="compositionally biased region" description="Acidic residues" evidence="1">
    <location>
        <begin position="97"/>
        <end position="115"/>
    </location>
</feature>
<accession>T1K7U2</accession>
<feature type="region of interest" description="Disordered" evidence="1">
    <location>
        <begin position="65"/>
        <end position="354"/>
    </location>
</feature>
<feature type="compositionally biased region" description="Polar residues" evidence="1">
    <location>
        <begin position="123"/>
        <end position="132"/>
    </location>
</feature>
<feature type="compositionally biased region" description="Basic residues" evidence="1">
    <location>
        <begin position="196"/>
        <end position="207"/>
    </location>
</feature>
<sequence length="779" mass="89189">MVTPRTWPSVLCLLFIVAASLTTPGQVNSSEVEVKDDATKTECRKHIEEALNKYWDHETGTYQTVDGSKVNTEEKIETDHKTTTAEQNEVNTNEKPCEDDDNDGICNEDEVEEVQEPAAQIPETPSQATATSDDTKSICPDDDGDGICNEDEVEETESPAKQSDEKDKNKEDNENAVNDDDAEDEEEEEEREARKVLKKKKKDRKRSKHDEDEDEEDDSISRRKKKRKQRVAYDEDEEEENVKKIKRKGKSRKHYADEDEEDEDGERENYEDEDGDDRRSRRRHRGKEEKDDEIVEEKEKEKEEEQVKNEAKSTSEPKETPAQTAQPTPVVEPVVEPEPETESDSTDITSGKSHVDEILRLGEIGSKEEIAEQNLILSIFRDLKKIYTTSIKPLETMYKYREISTRIISDAEIFARPMVLILGPKGSGKTSLVNYLLGLQATPWQLNTGISTSYPHFTLLVQGDTFTKLSPTELSADFTFSGLQQFGQHFVEHHLQAFKMPLDVLQKMTIVDCPGFIDDSLMPKEPGKGIDGEVYQWFIDRSDVIYIMIDVNQLHLTNNLHSLLEQLRGRDVRFIISKSDSVTHSQIVTLIGQLLWALSPLMTNNQPPQVFALTTQMETYEPFLDLQEQEWLKDLSNQVSGLARVESHIAEVRRHAVRVRNHAKIIDCYLSTYYRNKGLFMFGTSAKKFASEITENPNQYRVFSGALAAQAQNISRYDLPDPELYRDFFRSNNLLDFKQLSATCSFFKGCPLDKLDVAISYQLPDLVSKYKRLTKFKTN</sequence>
<gene>
    <name evidence="5" type="primary">107361080</name>
</gene>
<dbReference type="InterPro" id="IPR027417">
    <property type="entry name" value="P-loop_NTPase"/>
</dbReference>
<reference evidence="6" key="1">
    <citation type="submission" date="2011-08" db="EMBL/GenBank/DDBJ databases">
        <authorList>
            <person name="Rombauts S."/>
        </authorList>
    </citation>
    <scope>NUCLEOTIDE SEQUENCE</scope>
    <source>
        <strain evidence="6">London</strain>
    </source>
</reference>
<dbReference type="Gene3D" id="3.40.50.300">
    <property type="entry name" value="P-loop containing nucleotide triphosphate hydrolases"/>
    <property type="match status" value="1"/>
</dbReference>
<dbReference type="OMA" id="YKYADST"/>
<dbReference type="InterPro" id="IPR051943">
    <property type="entry name" value="TRAFAC_Dynamin-like_GTPase"/>
</dbReference>
<dbReference type="HOGENOM" id="CLU_359577_0_0_1"/>
<organism evidence="5 6">
    <name type="scientific">Tetranychus urticae</name>
    <name type="common">Two-spotted spider mite</name>
    <dbReference type="NCBI Taxonomy" id="32264"/>
    <lineage>
        <taxon>Eukaryota</taxon>
        <taxon>Metazoa</taxon>
        <taxon>Ecdysozoa</taxon>
        <taxon>Arthropoda</taxon>
        <taxon>Chelicerata</taxon>
        <taxon>Arachnida</taxon>
        <taxon>Acari</taxon>
        <taxon>Acariformes</taxon>
        <taxon>Trombidiformes</taxon>
        <taxon>Prostigmata</taxon>
        <taxon>Eleutherengona</taxon>
        <taxon>Raphignathae</taxon>
        <taxon>Tetranychoidea</taxon>
        <taxon>Tetranychidae</taxon>
        <taxon>Tetranychus</taxon>
    </lineage>
</organism>
<proteinExistence type="predicted"/>
<dbReference type="EMBL" id="CAEY01001813">
    <property type="status" value="NOT_ANNOTATED_CDS"/>
    <property type="molecule type" value="Genomic_DNA"/>
</dbReference>
<evidence type="ECO:0000259" key="3">
    <source>
        <dbReference type="Pfam" id="PF01926"/>
    </source>
</evidence>
<feature type="compositionally biased region" description="Acidic residues" evidence="1">
    <location>
        <begin position="177"/>
        <end position="190"/>
    </location>
</feature>
<feature type="compositionally biased region" description="Polar residues" evidence="1">
    <location>
        <begin position="84"/>
        <end position="94"/>
    </location>
</feature>
<dbReference type="AlphaFoldDB" id="T1K7U2"/>
<dbReference type="Pfam" id="PF01926">
    <property type="entry name" value="MMR_HSR1"/>
    <property type="match status" value="1"/>
</dbReference>
<dbReference type="InterPro" id="IPR006073">
    <property type="entry name" value="GTP-bd"/>
</dbReference>
<feature type="domain" description="EH" evidence="4">
    <location>
        <begin position="383"/>
        <end position="414"/>
    </location>
</feature>
<evidence type="ECO:0000313" key="5">
    <source>
        <dbReference type="EnsemblMetazoa" id="tetur06g05560.1"/>
    </source>
</evidence>
<evidence type="ECO:0000256" key="1">
    <source>
        <dbReference type="SAM" id="MobiDB-lite"/>
    </source>
</evidence>
<name>T1K7U2_TETUR</name>
<dbReference type="Proteomes" id="UP000015104">
    <property type="component" value="Unassembled WGS sequence"/>
</dbReference>
<dbReference type="EnsemblMetazoa" id="tetur06g05560.1">
    <property type="protein sequence ID" value="tetur06g05560.1"/>
    <property type="gene ID" value="tetur06g05560"/>
</dbReference>
<dbReference type="STRING" id="32264.T1K7U2"/>
<dbReference type="InterPro" id="IPR031692">
    <property type="entry name" value="EHD_N"/>
</dbReference>
<dbReference type="KEGG" id="tut:107361080"/>
<dbReference type="PANTHER" id="PTHR43681">
    <property type="entry name" value="TRANSMEMBRANE GTPASE FZO"/>
    <property type="match status" value="1"/>
</dbReference>
<evidence type="ECO:0000256" key="2">
    <source>
        <dbReference type="SAM" id="SignalP"/>
    </source>
</evidence>
<reference evidence="5" key="2">
    <citation type="submission" date="2015-06" db="UniProtKB">
        <authorList>
            <consortium name="EnsemblMetazoa"/>
        </authorList>
    </citation>
    <scope>IDENTIFICATION</scope>
</reference>
<feature type="compositionally biased region" description="Basic and acidic residues" evidence="1">
    <location>
        <begin position="71"/>
        <end position="83"/>
    </location>
</feature>
<feature type="compositionally biased region" description="Acidic residues" evidence="1">
    <location>
        <begin position="140"/>
        <end position="157"/>
    </location>
</feature>
<feature type="compositionally biased region" description="Acidic residues" evidence="1">
    <location>
        <begin position="335"/>
        <end position="345"/>
    </location>
</feature>
<feature type="compositionally biased region" description="Acidic residues" evidence="1">
    <location>
        <begin position="257"/>
        <end position="275"/>
    </location>
</feature>
<dbReference type="eggNOG" id="KOG1954">
    <property type="taxonomic scope" value="Eukaryota"/>
</dbReference>
<dbReference type="Gene3D" id="1.10.268.20">
    <property type="match status" value="2"/>
</dbReference>
<protein>
    <recommendedName>
        <fullName evidence="7">Dynamin-type G domain-containing protein</fullName>
    </recommendedName>
</protein>
<dbReference type="Pfam" id="PF16880">
    <property type="entry name" value="EHD_N"/>
    <property type="match status" value="1"/>
</dbReference>
<feature type="compositionally biased region" description="Basic residues" evidence="1">
    <location>
        <begin position="244"/>
        <end position="253"/>
    </location>
</feature>